<gene>
    <name evidence="2" type="ORF">JKIAZH3_G5168</name>
</gene>
<evidence type="ECO:0000313" key="3">
    <source>
        <dbReference type="Proteomes" id="UP000836402"/>
    </source>
</evidence>
<organism evidence="2 3">
    <name type="scientific">Tilletia caries</name>
    <name type="common">wheat bunt fungus</name>
    <dbReference type="NCBI Taxonomy" id="13290"/>
    <lineage>
        <taxon>Eukaryota</taxon>
        <taxon>Fungi</taxon>
        <taxon>Dikarya</taxon>
        <taxon>Basidiomycota</taxon>
        <taxon>Ustilaginomycotina</taxon>
        <taxon>Exobasidiomycetes</taxon>
        <taxon>Tilletiales</taxon>
        <taxon>Tilletiaceae</taxon>
        <taxon>Tilletia</taxon>
    </lineage>
</organism>
<feature type="region of interest" description="Disordered" evidence="1">
    <location>
        <begin position="97"/>
        <end position="168"/>
    </location>
</feature>
<proteinExistence type="predicted"/>
<keyword evidence="3" id="KW-1185">Reference proteome</keyword>
<feature type="compositionally biased region" description="Pro residues" evidence="1">
    <location>
        <begin position="116"/>
        <end position="127"/>
    </location>
</feature>
<protein>
    <submittedName>
        <fullName evidence="2">Uncharacterized protein</fullName>
    </submittedName>
</protein>
<accession>A0ABN7IXS4</accession>
<dbReference type="EMBL" id="CAJHJG010003969">
    <property type="protein sequence ID" value="CAD6937151.1"/>
    <property type="molecule type" value="Genomic_DNA"/>
</dbReference>
<sequence>MMEAGPTFITLSHPKWEYTTCVTAGRRVGTKLPPAQLQTGSILFDFSSLSHSDLETSPLSHAGHGQHDYEHIPNNVHVRAVLIYHIASPDSALPARNNIRPRPFPPSALPSSQLLPPTPPPIHPAPPNDDDPSAQLETADESFAEYNFPTSPKAPCPSARAGTKTSTPIPSALRSFLRAQAEANRSTRCGIRTGAMRIGRCAIGSSFDMAAKRLGTDGLVIEREMVDRVSSKVFYLISR</sequence>
<name>A0ABN7IXS4_9BASI</name>
<comment type="caution">
    <text evidence="2">The sequence shown here is derived from an EMBL/GenBank/DDBJ whole genome shotgun (WGS) entry which is preliminary data.</text>
</comment>
<feature type="compositionally biased region" description="Acidic residues" evidence="1">
    <location>
        <begin position="128"/>
        <end position="143"/>
    </location>
</feature>
<reference evidence="2" key="1">
    <citation type="submission" date="2020-10" db="EMBL/GenBank/DDBJ databases">
        <authorList>
            <person name="Sedaghatjoo S."/>
        </authorList>
    </citation>
    <scope>NUCLEOTIDE SEQUENCE</scope>
    <source>
        <strain evidence="2">AZH3</strain>
    </source>
</reference>
<dbReference type="Proteomes" id="UP000836402">
    <property type="component" value="Unassembled WGS sequence"/>
</dbReference>
<evidence type="ECO:0000256" key="1">
    <source>
        <dbReference type="SAM" id="MobiDB-lite"/>
    </source>
</evidence>
<evidence type="ECO:0000313" key="2">
    <source>
        <dbReference type="EMBL" id="CAD6937151.1"/>
    </source>
</evidence>